<dbReference type="GO" id="GO:0006355">
    <property type="term" value="P:regulation of DNA-templated transcription"/>
    <property type="evidence" value="ECO:0007669"/>
    <property type="project" value="InterPro"/>
</dbReference>
<evidence type="ECO:0000313" key="5">
    <source>
        <dbReference type="EMBL" id="PMM61898.1"/>
    </source>
</evidence>
<dbReference type="CDD" id="cd00383">
    <property type="entry name" value="trans_reg_C"/>
    <property type="match status" value="1"/>
</dbReference>
<feature type="DNA-binding region" description="OmpR/PhoB-type" evidence="2">
    <location>
        <begin position="1"/>
        <end position="101"/>
    </location>
</feature>
<dbReference type="AlphaFoldDB" id="A0A2N7JTU6"/>
<feature type="domain" description="OmpR/PhoB-type" evidence="4">
    <location>
        <begin position="1"/>
        <end position="101"/>
    </location>
</feature>
<proteinExistence type="predicted"/>
<organism evidence="5 6">
    <name type="scientific">Vibrio lentus</name>
    <dbReference type="NCBI Taxonomy" id="136468"/>
    <lineage>
        <taxon>Bacteria</taxon>
        <taxon>Pseudomonadati</taxon>
        <taxon>Pseudomonadota</taxon>
        <taxon>Gammaproteobacteria</taxon>
        <taxon>Vibrionales</taxon>
        <taxon>Vibrionaceae</taxon>
        <taxon>Vibrio</taxon>
    </lineage>
</organism>
<evidence type="ECO:0000256" key="1">
    <source>
        <dbReference type="ARBA" id="ARBA00023125"/>
    </source>
</evidence>
<evidence type="ECO:0000259" key="4">
    <source>
        <dbReference type="PROSITE" id="PS51755"/>
    </source>
</evidence>
<accession>A0A2N7JTU6</accession>
<reference evidence="6" key="1">
    <citation type="submission" date="2016-07" db="EMBL/GenBank/DDBJ databases">
        <title>Nontailed viruses are major unrecognized killers of bacteria in the ocean.</title>
        <authorList>
            <person name="Kauffman K."/>
            <person name="Hussain F."/>
            <person name="Yang J."/>
            <person name="Arevalo P."/>
            <person name="Brown J."/>
            <person name="Cutler M."/>
            <person name="Kelly L."/>
            <person name="Polz M.F."/>
        </authorList>
    </citation>
    <scope>NUCLEOTIDE SEQUENCE [LARGE SCALE GENOMIC DNA]</scope>
    <source>
        <strain evidence="6">10N.261.46.F8</strain>
    </source>
</reference>
<dbReference type="GO" id="GO:0003677">
    <property type="term" value="F:DNA binding"/>
    <property type="evidence" value="ECO:0007669"/>
    <property type="project" value="UniProtKB-UniRule"/>
</dbReference>
<evidence type="ECO:0000313" key="6">
    <source>
        <dbReference type="Proteomes" id="UP000235406"/>
    </source>
</evidence>
<gene>
    <name evidence="5" type="ORF">BCT49_19475</name>
</gene>
<comment type="caution">
    <text evidence="5">The sequence shown here is derived from an EMBL/GenBank/DDBJ whole genome shotgun (WGS) entry which is preliminary data.</text>
</comment>
<dbReference type="Pfam" id="PF00486">
    <property type="entry name" value="Trans_reg_C"/>
    <property type="match status" value="1"/>
</dbReference>
<dbReference type="GO" id="GO:0000160">
    <property type="term" value="P:phosphorelay signal transduction system"/>
    <property type="evidence" value="ECO:0007669"/>
    <property type="project" value="InterPro"/>
</dbReference>
<keyword evidence="3" id="KW-0812">Transmembrane</keyword>
<evidence type="ECO:0000256" key="3">
    <source>
        <dbReference type="SAM" id="Phobius"/>
    </source>
</evidence>
<keyword evidence="3" id="KW-1133">Transmembrane helix</keyword>
<dbReference type="InterPro" id="IPR036388">
    <property type="entry name" value="WH-like_DNA-bd_sf"/>
</dbReference>
<name>A0A2N7JTU6_9VIBR</name>
<keyword evidence="3" id="KW-0472">Membrane</keyword>
<dbReference type="RefSeq" id="WP_102438912.1">
    <property type="nucleotide sequence ID" value="NZ_CAWNVI010000179.1"/>
</dbReference>
<dbReference type="Proteomes" id="UP000235406">
    <property type="component" value="Unassembled WGS sequence"/>
</dbReference>
<dbReference type="InterPro" id="IPR001867">
    <property type="entry name" value="OmpR/PhoB-type_DNA-bd"/>
</dbReference>
<dbReference type="OrthoDB" id="5594115at2"/>
<dbReference type="SMART" id="SM00862">
    <property type="entry name" value="Trans_reg_C"/>
    <property type="match status" value="1"/>
</dbReference>
<protein>
    <submittedName>
        <fullName evidence="5">Transcriptional regulator</fullName>
    </submittedName>
</protein>
<keyword evidence="1 2" id="KW-0238">DNA-binding</keyword>
<feature type="transmembrane region" description="Helical" evidence="3">
    <location>
        <begin position="170"/>
        <end position="189"/>
    </location>
</feature>
<dbReference type="PROSITE" id="PS51755">
    <property type="entry name" value="OMPR_PHOB"/>
    <property type="match status" value="1"/>
</dbReference>
<evidence type="ECO:0000256" key="2">
    <source>
        <dbReference type="PROSITE-ProRule" id="PRU01091"/>
    </source>
</evidence>
<dbReference type="Gene3D" id="1.10.10.10">
    <property type="entry name" value="Winged helix-like DNA-binding domain superfamily/Winged helix DNA-binding domain"/>
    <property type="match status" value="1"/>
</dbReference>
<dbReference type="InterPro" id="IPR016032">
    <property type="entry name" value="Sig_transdc_resp-reg_C-effctor"/>
</dbReference>
<dbReference type="EMBL" id="MCZK01000179">
    <property type="protein sequence ID" value="PMM61898.1"/>
    <property type="molecule type" value="Genomic_DNA"/>
</dbReference>
<dbReference type="SUPFAM" id="SSF46894">
    <property type="entry name" value="C-terminal effector domain of the bipartite response regulators"/>
    <property type="match status" value="1"/>
</dbReference>
<sequence length="205" mass="23007">MFKRLSIDTVRRTITLIDSDSGQENQPLELNRSEYNLLLAFCESHGEVIDKQVLIEKGWPGRVVGDNSLAVAIMKLRKKLDSLELGLEVNNLPGEGYVFINAMNIEIVHDESAANNEIVVETHESDSEKEINQEPVLQTSDGHDEDPNSVEQQASPLMSNLFRRVSKKPVVWEVAIALFIGLIMFYFIYREAFECFECFGGGVGG</sequence>